<evidence type="ECO:0000313" key="2">
    <source>
        <dbReference type="Proteomes" id="UP000799753"/>
    </source>
</evidence>
<sequence>MFRSGSAGARSCLQLLQRGRAAARQTERAGTPLPRERDVDGEGGITFLQLSVIECNRAQSSVVERGCSVVGMCQERGERMGSVMRKRKQTAGTCCWENKELPKRRG</sequence>
<protein>
    <submittedName>
        <fullName evidence="1">Uncharacterized protein</fullName>
    </submittedName>
</protein>
<evidence type="ECO:0000313" key="1">
    <source>
        <dbReference type="EMBL" id="KAF2639366.1"/>
    </source>
</evidence>
<accession>A0A6A6RUX9</accession>
<dbReference type="EMBL" id="MU006787">
    <property type="protein sequence ID" value="KAF2639366.1"/>
    <property type="molecule type" value="Genomic_DNA"/>
</dbReference>
<gene>
    <name evidence="1" type="ORF">P280DRAFT_59978</name>
</gene>
<proteinExistence type="predicted"/>
<organism evidence="1 2">
    <name type="scientific">Massarina eburnea CBS 473.64</name>
    <dbReference type="NCBI Taxonomy" id="1395130"/>
    <lineage>
        <taxon>Eukaryota</taxon>
        <taxon>Fungi</taxon>
        <taxon>Dikarya</taxon>
        <taxon>Ascomycota</taxon>
        <taxon>Pezizomycotina</taxon>
        <taxon>Dothideomycetes</taxon>
        <taxon>Pleosporomycetidae</taxon>
        <taxon>Pleosporales</taxon>
        <taxon>Massarineae</taxon>
        <taxon>Massarinaceae</taxon>
        <taxon>Massarina</taxon>
    </lineage>
</organism>
<dbReference type="Proteomes" id="UP000799753">
    <property type="component" value="Unassembled WGS sequence"/>
</dbReference>
<reference evidence="1" key="1">
    <citation type="journal article" date="2020" name="Stud. Mycol.">
        <title>101 Dothideomycetes genomes: a test case for predicting lifestyles and emergence of pathogens.</title>
        <authorList>
            <person name="Haridas S."/>
            <person name="Albert R."/>
            <person name="Binder M."/>
            <person name="Bloem J."/>
            <person name="Labutti K."/>
            <person name="Salamov A."/>
            <person name="Andreopoulos B."/>
            <person name="Baker S."/>
            <person name="Barry K."/>
            <person name="Bills G."/>
            <person name="Bluhm B."/>
            <person name="Cannon C."/>
            <person name="Castanera R."/>
            <person name="Culley D."/>
            <person name="Daum C."/>
            <person name="Ezra D."/>
            <person name="Gonzalez J."/>
            <person name="Henrissat B."/>
            <person name="Kuo A."/>
            <person name="Liang C."/>
            <person name="Lipzen A."/>
            <person name="Lutzoni F."/>
            <person name="Magnuson J."/>
            <person name="Mondo S."/>
            <person name="Nolan M."/>
            <person name="Ohm R."/>
            <person name="Pangilinan J."/>
            <person name="Park H.-J."/>
            <person name="Ramirez L."/>
            <person name="Alfaro M."/>
            <person name="Sun H."/>
            <person name="Tritt A."/>
            <person name="Yoshinaga Y."/>
            <person name="Zwiers L.-H."/>
            <person name="Turgeon B."/>
            <person name="Goodwin S."/>
            <person name="Spatafora J."/>
            <person name="Crous P."/>
            <person name="Grigoriev I."/>
        </authorList>
    </citation>
    <scope>NUCLEOTIDE SEQUENCE</scope>
    <source>
        <strain evidence="1">CBS 473.64</strain>
    </source>
</reference>
<keyword evidence="2" id="KW-1185">Reference proteome</keyword>
<dbReference type="AlphaFoldDB" id="A0A6A6RUX9"/>
<name>A0A6A6RUX9_9PLEO</name>